<dbReference type="Pfam" id="PF14270">
    <property type="entry name" value="DUF4358"/>
    <property type="match status" value="1"/>
</dbReference>
<dbReference type="Pfam" id="PF01841">
    <property type="entry name" value="Transglut_core"/>
    <property type="match status" value="1"/>
</dbReference>
<dbReference type="InterPro" id="IPR002931">
    <property type="entry name" value="Transglutaminase-like"/>
</dbReference>
<dbReference type="GO" id="GO:0005737">
    <property type="term" value="C:cytoplasm"/>
    <property type="evidence" value="ECO:0007669"/>
    <property type="project" value="TreeGrafter"/>
</dbReference>
<organism evidence="3 4">
    <name type="scientific">Candidatus Flavonifractor intestinigallinarum</name>
    <dbReference type="NCBI Taxonomy" id="2838586"/>
    <lineage>
        <taxon>Bacteria</taxon>
        <taxon>Bacillati</taxon>
        <taxon>Bacillota</taxon>
        <taxon>Clostridia</taxon>
        <taxon>Eubacteriales</taxon>
        <taxon>Oscillospiraceae</taxon>
        <taxon>Flavonifractor</taxon>
    </lineage>
</organism>
<feature type="domain" description="Transglutaminase-like" evidence="2">
    <location>
        <begin position="270"/>
        <end position="328"/>
    </location>
</feature>
<gene>
    <name evidence="3" type="ORF">H9712_05860</name>
</gene>
<dbReference type="PANTHER" id="PTHR46333">
    <property type="entry name" value="CYTOKINESIS PROTEIN 3"/>
    <property type="match status" value="1"/>
</dbReference>
<dbReference type="InterPro" id="IPR052557">
    <property type="entry name" value="CAP/Cytokinesis_protein"/>
</dbReference>
<feature type="chain" id="PRO_5039088827" evidence="1">
    <location>
        <begin position="21"/>
        <end position="386"/>
    </location>
</feature>
<dbReference type="PANTHER" id="PTHR46333:SF2">
    <property type="entry name" value="CYTOKINESIS PROTEIN 3"/>
    <property type="match status" value="1"/>
</dbReference>
<dbReference type="Proteomes" id="UP000823921">
    <property type="component" value="Unassembled WGS sequence"/>
</dbReference>
<sequence>MKRVAMLLLSLLLLTGCAPKEPTTDASAIDLGGAVAESQPEEFSNSLTPLSDQLDPEGLEAYLTTAYGLNRADWVDAVAAYAQGLQAYELAVIRLSADADAGAAEELLLDYLESRRADFTGYAPDQAALVEDALLLRQGRWLLLAICPDPEGAREAFLTRFEGEAAQPVSRPYTVERDSRGYVVFDPPNEEEMPLYDTVPVVDAYRSGDTSALSEQDKAILEVCRQVLAEEIHDGMSPAEQELAVHDWIIDHADYDQAHSSPNRSHPYGLLVEGQAICMGYANTFQLFMDLLDIPCVTVIGASSDSREDHAWNLVQLDGDWYAVDITWDDPLGYYENAPAANEANHHTYFNVTSDFLRQTDHQWDYDAVQEAEGTYWTWRHLNRSR</sequence>
<dbReference type="SUPFAM" id="SSF54001">
    <property type="entry name" value="Cysteine proteinases"/>
    <property type="match status" value="1"/>
</dbReference>
<feature type="signal peptide" evidence="1">
    <location>
        <begin position="1"/>
        <end position="20"/>
    </location>
</feature>
<proteinExistence type="predicted"/>
<reference evidence="3" key="1">
    <citation type="journal article" date="2021" name="PeerJ">
        <title>Extensive microbial diversity within the chicken gut microbiome revealed by metagenomics and culture.</title>
        <authorList>
            <person name="Gilroy R."/>
            <person name="Ravi A."/>
            <person name="Getino M."/>
            <person name="Pursley I."/>
            <person name="Horton D.L."/>
            <person name="Alikhan N.F."/>
            <person name="Baker D."/>
            <person name="Gharbi K."/>
            <person name="Hall N."/>
            <person name="Watson M."/>
            <person name="Adriaenssens E.M."/>
            <person name="Foster-Nyarko E."/>
            <person name="Jarju S."/>
            <person name="Secka A."/>
            <person name="Antonio M."/>
            <person name="Oren A."/>
            <person name="Chaudhuri R.R."/>
            <person name="La Ragione R."/>
            <person name="Hildebrand F."/>
            <person name="Pallen M.J."/>
        </authorList>
    </citation>
    <scope>NUCLEOTIDE SEQUENCE</scope>
    <source>
        <strain evidence="3">CHK192-8294</strain>
    </source>
</reference>
<evidence type="ECO:0000313" key="4">
    <source>
        <dbReference type="Proteomes" id="UP000823921"/>
    </source>
</evidence>
<dbReference type="AlphaFoldDB" id="A0A9D2MMK9"/>
<dbReference type="EMBL" id="DWXO01000056">
    <property type="protein sequence ID" value="HJB80491.1"/>
    <property type="molecule type" value="Genomic_DNA"/>
</dbReference>
<accession>A0A9D2MMK9</accession>
<evidence type="ECO:0000313" key="3">
    <source>
        <dbReference type="EMBL" id="HJB80491.1"/>
    </source>
</evidence>
<dbReference type="PROSITE" id="PS51257">
    <property type="entry name" value="PROKAR_LIPOPROTEIN"/>
    <property type="match status" value="1"/>
</dbReference>
<comment type="caution">
    <text evidence="3">The sequence shown here is derived from an EMBL/GenBank/DDBJ whole genome shotgun (WGS) entry which is preliminary data.</text>
</comment>
<protein>
    <submittedName>
        <fullName evidence="3">DUF4358 domain-containing protein</fullName>
    </submittedName>
</protein>
<dbReference type="SMART" id="SM00460">
    <property type="entry name" value="TGc"/>
    <property type="match status" value="1"/>
</dbReference>
<reference evidence="3" key="2">
    <citation type="submission" date="2021-04" db="EMBL/GenBank/DDBJ databases">
        <authorList>
            <person name="Gilroy R."/>
        </authorList>
    </citation>
    <scope>NUCLEOTIDE SEQUENCE</scope>
    <source>
        <strain evidence="3">CHK192-8294</strain>
    </source>
</reference>
<keyword evidence="1" id="KW-0732">Signal</keyword>
<dbReference type="Gene3D" id="3.10.620.30">
    <property type="match status" value="1"/>
</dbReference>
<dbReference type="InterPro" id="IPR038765">
    <property type="entry name" value="Papain-like_cys_pep_sf"/>
</dbReference>
<evidence type="ECO:0000256" key="1">
    <source>
        <dbReference type="SAM" id="SignalP"/>
    </source>
</evidence>
<evidence type="ECO:0000259" key="2">
    <source>
        <dbReference type="SMART" id="SM00460"/>
    </source>
</evidence>
<name>A0A9D2MMK9_9FIRM</name>
<dbReference type="InterPro" id="IPR025648">
    <property type="entry name" value="DUF4358"/>
</dbReference>